<dbReference type="Gene3D" id="3.20.20.140">
    <property type="entry name" value="Metal-dependent hydrolases"/>
    <property type="match status" value="1"/>
</dbReference>
<protein>
    <recommendedName>
        <fullName evidence="6">Adenosine deaminase domain-containing protein</fullName>
    </recommendedName>
</protein>
<evidence type="ECO:0000313" key="7">
    <source>
        <dbReference type="EMBL" id="TXK09466.1"/>
    </source>
</evidence>
<dbReference type="InterPro" id="IPR006330">
    <property type="entry name" value="Ado/ade_deaminase"/>
</dbReference>
<evidence type="ECO:0000256" key="2">
    <source>
        <dbReference type="ARBA" id="ARBA00006676"/>
    </source>
</evidence>
<comment type="caution">
    <text evidence="7">The sequence shown here is derived from an EMBL/GenBank/DDBJ whole genome shotgun (WGS) entry which is preliminary data.</text>
</comment>
<feature type="domain" description="Adenosine deaminase" evidence="6">
    <location>
        <begin position="12"/>
        <end position="336"/>
    </location>
</feature>
<keyword evidence="5" id="KW-0862">Zinc</keyword>
<comment type="similarity">
    <text evidence="2">Belongs to the metallo-dependent hydrolases superfamily. Adenosine and AMP deaminases family.</text>
</comment>
<accession>A0A5C8HWZ7</accession>
<evidence type="ECO:0000259" key="6">
    <source>
        <dbReference type="Pfam" id="PF00962"/>
    </source>
</evidence>
<dbReference type="SUPFAM" id="SSF51556">
    <property type="entry name" value="Metallo-dependent hydrolases"/>
    <property type="match status" value="1"/>
</dbReference>
<evidence type="ECO:0000313" key="8">
    <source>
        <dbReference type="Proteomes" id="UP000321034"/>
    </source>
</evidence>
<dbReference type="GO" id="GO:0046872">
    <property type="term" value="F:metal ion binding"/>
    <property type="evidence" value="ECO:0007669"/>
    <property type="project" value="UniProtKB-KW"/>
</dbReference>
<keyword evidence="3" id="KW-0479">Metal-binding</keyword>
<dbReference type="EMBL" id="VRSV01000002">
    <property type="protein sequence ID" value="TXK09466.1"/>
    <property type="molecule type" value="Genomic_DNA"/>
</dbReference>
<dbReference type="PANTHER" id="PTHR43114">
    <property type="entry name" value="ADENINE DEAMINASE"/>
    <property type="match status" value="1"/>
</dbReference>
<dbReference type="GO" id="GO:0019239">
    <property type="term" value="F:deaminase activity"/>
    <property type="evidence" value="ECO:0007669"/>
    <property type="project" value="InterPro"/>
</dbReference>
<dbReference type="InterPro" id="IPR001365">
    <property type="entry name" value="A_deaminase_dom"/>
</dbReference>
<keyword evidence="4" id="KW-0378">Hydrolase</keyword>
<evidence type="ECO:0000256" key="4">
    <source>
        <dbReference type="ARBA" id="ARBA00022801"/>
    </source>
</evidence>
<dbReference type="OrthoDB" id="105475at2"/>
<organism evidence="7 8">
    <name type="scientific">Microbacterium hatanonis</name>
    <dbReference type="NCBI Taxonomy" id="404366"/>
    <lineage>
        <taxon>Bacteria</taxon>
        <taxon>Bacillati</taxon>
        <taxon>Actinomycetota</taxon>
        <taxon>Actinomycetes</taxon>
        <taxon>Micrococcales</taxon>
        <taxon>Microbacteriaceae</taxon>
        <taxon>Microbacterium</taxon>
    </lineage>
</organism>
<dbReference type="Proteomes" id="UP000321034">
    <property type="component" value="Unassembled WGS sequence"/>
</dbReference>
<name>A0A5C8HWZ7_9MICO</name>
<reference evidence="7 8" key="1">
    <citation type="submission" date="2019-08" db="EMBL/GenBank/DDBJ databases">
        <authorList>
            <person name="Dong K."/>
        </authorList>
    </citation>
    <scope>NUCLEOTIDE SEQUENCE [LARGE SCALE GENOMIC DNA]</scope>
    <source>
        <strain evidence="7 8">JCM14558</strain>
    </source>
</reference>
<dbReference type="InterPro" id="IPR032466">
    <property type="entry name" value="Metal_Hydrolase"/>
</dbReference>
<gene>
    <name evidence="7" type="ORF">FVP77_11065</name>
</gene>
<evidence type="ECO:0000256" key="5">
    <source>
        <dbReference type="ARBA" id="ARBA00022833"/>
    </source>
</evidence>
<dbReference type="GO" id="GO:0016814">
    <property type="term" value="F:hydrolase activity, acting on carbon-nitrogen (but not peptide) bonds, in cyclic amidines"/>
    <property type="evidence" value="ECO:0007669"/>
    <property type="project" value="UniProtKB-ARBA"/>
</dbReference>
<dbReference type="AlphaFoldDB" id="A0A5C8HWZ7"/>
<evidence type="ECO:0000256" key="3">
    <source>
        <dbReference type="ARBA" id="ARBA00022723"/>
    </source>
</evidence>
<dbReference type="RefSeq" id="WP_147894679.1">
    <property type="nucleotide sequence ID" value="NZ_BAAANR010000001.1"/>
</dbReference>
<dbReference type="Pfam" id="PF00962">
    <property type="entry name" value="A_deaminase"/>
    <property type="match status" value="1"/>
</dbReference>
<evidence type="ECO:0000256" key="1">
    <source>
        <dbReference type="ARBA" id="ARBA00001947"/>
    </source>
</evidence>
<sequence>MISYADYLQLLPKTELHCHLVSTMRPATLQELALRSSVELWTDDTDRLFEFGDLVEFLHGWRVAHEVLRRPADLERVAWEGVADAVAEGNLRYREYYINPQYFAHPATPGVAPMSYVEVLTAAIAGLRRAERELGVGFRVIVAINRRESAEAAVDLVREMIAHPFPEVVGIGQDDLTPENTEDPLRFAAAYALAGEHGLLRTAHVGETPSASPHNVRDAIEVLGCDRIDHGYRVMDDPAVLALALERGIGFATTPVSTTICSGWVLDPAHRIRAMIDAGLAVSVSTDDAMFFRTDLGREYREGLRAMGIDAETAKRIALTGIDTAFCDDEQKRMLRADFTAQFLALDALLER</sequence>
<keyword evidence="8" id="KW-1185">Reference proteome</keyword>
<dbReference type="PANTHER" id="PTHR43114:SF6">
    <property type="entry name" value="ADENINE DEAMINASE"/>
    <property type="match status" value="1"/>
</dbReference>
<comment type="cofactor">
    <cofactor evidence="1">
        <name>Zn(2+)</name>
        <dbReference type="ChEBI" id="CHEBI:29105"/>
    </cofactor>
</comment>
<proteinExistence type="inferred from homology"/>